<evidence type="ECO:0000256" key="6">
    <source>
        <dbReference type="HAMAP-Rule" id="MF_01216"/>
    </source>
</evidence>
<protein>
    <recommendedName>
        <fullName evidence="6">FMN dependent NADH:quinone oxidoreductase</fullName>
        <ecNumber evidence="6">1.6.5.-</ecNumber>
    </recommendedName>
    <alternativeName>
        <fullName evidence="6">Azo-dye reductase</fullName>
    </alternativeName>
    <alternativeName>
        <fullName evidence="6">FMN-dependent NADH-azo compound oxidoreductase</fullName>
    </alternativeName>
    <alternativeName>
        <fullName evidence="6">FMN-dependent NADH-azoreductase</fullName>
        <ecNumber evidence="6">1.7.1.17</ecNumber>
    </alternativeName>
</protein>
<evidence type="ECO:0000256" key="3">
    <source>
        <dbReference type="ARBA" id="ARBA00023002"/>
    </source>
</evidence>
<evidence type="ECO:0000256" key="4">
    <source>
        <dbReference type="ARBA" id="ARBA00023027"/>
    </source>
</evidence>
<comment type="cofactor">
    <cofactor evidence="6">
        <name>FMN</name>
        <dbReference type="ChEBI" id="CHEBI:58210"/>
    </cofactor>
    <text evidence="6">Binds 1 FMN per subunit.</text>
</comment>
<dbReference type="HAMAP" id="MF_01216">
    <property type="entry name" value="Azoreductase_type1"/>
    <property type="match status" value="1"/>
</dbReference>
<evidence type="ECO:0000256" key="2">
    <source>
        <dbReference type="ARBA" id="ARBA00022643"/>
    </source>
</evidence>
<gene>
    <name evidence="6" type="primary">azoR</name>
    <name evidence="8" type="ORF">HX826_28135</name>
</gene>
<dbReference type="InterPro" id="IPR029039">
    <property type="entry name" value="Flavoprotein-like_sf"/>
</dbReference>
<dbReference type="Proteomes" id="UP000546584">
    <property type="component" value="Unassembled WGS sequence"/>
</dbReference>
<sequence>MTRALLLSFSPHGKAAQTFRLARALLREQAPEAEVVERDYGGQALPPLTREYANALTTPGGLSGAATALSEQLIVELEACDLLIICTPVHNFTVPAALKCWIDHVVRIHRSFTVNSQFEKVALLQDRPTFVLVSSGSSRKNREPDFLTPYLQAILGTVGIRTVEFAYLGAMVRGEAAVQRSVEQAQQQLSGAFYRQAGAQAAISSGA</sequence>
<accession>A0AAJ3LJU5</accession>
<dbReference type="PANTHER" id="PTHR43741:SF4">
    <property type="entry name" value="FMN-DEPENDENT NADH:QUINONE OXIDOREDUCTASE"/>
    <property type="match status" value="1"/>
</dbReference>
<dbReference type="GO" id="GO:0016652">
    <property type="term" value="F:oxidoreductase activity, acting on NAD(P)H as acceptor"/>
    <property type="evidence" value="ECO:0007669"/>
    <property type="project" value="UniProtKB-UniRule"/>
</dbReference>
<dbReference type="EC" id="1.6.5.-" evidence="6"/>
<dbReference type="InterPro" id="IPR023048">
    <property type="entry name" value="NADH:quinone_OxRdtase_FMN_depd"/>
</dbReference>
<keyword evidence="3 6" id="KW-0560">Oxidoreductase</keyword>
<dbReference type="EC" id="1.7.1.17" evidence="6"/>
<dbReference type="GO" id="GO:0009055">
    <property type="term" value="F:electron transfer activity"/>
    <property type="evidence" value="ECO:0007669"/>
    <property type="project" value="UniProtKB-UniRule"/>
</dbReference>
<evidence type="ECO:0000259" key="7">
    <source>
        <dbReference type="Pfam" id="PF02525"/>
    </source>
</evidence>
<dbReference type="PANTHER" id="PTHR43741">
    <property type="entry name" value="FMN-DEPENDENT NADH-AZOREDUCTASE 1"/>
    <property type="match status" value="1"/>
</dbReference>
<keyword evidence="4 6" id="KW-0520">NAD</keyword>
<name>A0AAJ3LJU5_9PSED</name>
<comment type="caution">
    <text evidence="8">The sequence shown here is derived from an EMBL/GenBank/DDBJ whole genome shotgun (WGS) entry which is preliminary data.</text>
</comment>
<keyword evidence="2 6" id="KW-0288">FMN</keyword>
<reference evidence="8 9" key="1">
    <citation type="submission" date="2020-04" db="EMBL/GenBank/DDBJ databases">
        <title>Molecular characterization of pseudomonads from Agaricus bisporus reveal novel blotch 2 pathogens in Western Europe.</title>
        <authorList>
            <person name="Taparia T."/>
            <person name="Krijger M."/>
            <person name="Haynes E."/>
            <person name="Elpinstone J.G."/>
            <person name="Noble R."/>
            <person name="Van Der Wolf J."/>
        </authorList>
    </citation>
    <scope>NUCLEOTIDE SEQUENCE [LARGE SCALE GENOMIC DNA]</scope>
    <source>
        <strain evidence="8 9">IPO3753</strain>
    </source>
</reference>
<organism evidence="8 9">
    <name type="scientific">Pseudomonas yamanorum</name>
    <dbReference type="NCBI Taxonomy" id="515393"/>
    <lineage>
        <taxon>Bacteria</taxon>
        <taxon>Pseudomonadati</taxon>
        <taxon>Pseudomonadota</taxon>
        <taxon>Gammaproteobacteria</taxon>
        <taxon>Pseudomonadales</taxon>
        <taxon>Pseudomonadaceae</taxon>
        <taxon>Pseudomonas</taxon>
    </lineage>
</organism>
<dbReference type="EMBL" id="JACAQR010000060">
    <property type="protein sequence ID" value="NWD45758.1"/>
    <property type="molecule type" value="Genomic_DNA"/>
</dbReference>
<dbReference type="GO" id="GO:0016655">
    <property type="term" value="F:oxidoreductase activity, acting on NAD(P)H, quinone or similar compound as acceptor"/>
    <property type="evidence" value="ECO:0007669"/>
    <property type="project" value="InterPro"/>
</dbReference>
<evidence type="ECO:0000256" key="1">
    <source>
        <dbReference type="ARBA" id="ARBA00022630"/>
    </source>
</evidence>
<evidence type="ECO:0000256" key="5">
    <source>
        <dbReference type="ARBA" id="ARBA00048542"/>
    </source>
</evidence>
<dbReference type="Gene3D" id="3.40.50.360">
    <property type="match status" value="1"/>
</dbReference>
<dbReference type="InterPro" id="IPR050104">
    <property type="entry name" value="FMN-dep_NADH:Q_OxRdtase_AzoR1"/>
</dbReference>
<dbReference type="RefSeq" id="WP_177027383.1">
    <property type="nucleotide sequence ID" value="NZ_CP143576.1"/>
</dbReference>
<proteinExistence type="inferred from homology"/>
<dbReference type="InterPro" id="IPR003680">
    <property type="entry name" value="Flavodoxin_fold"/>
</dbReference>
<comment type="caution">
    <text evidence="6">Lacks conserved residue(s) required for the propagation of feature annotation.</text>
</comment>
<comment type="catalytic activity">
    <reaction evidence="5">
        <text>N,N-dimethyl-1,4-phenylenediamine + anthranilate + 2 NAD(+) = 2-(4-dimethylaminophenyl)diazenylbenzoate + 2 NADH + 2 H(+)</text>
        <dbReference type="Rhea" id="RHEA:55872"/>
        <dbReference type="ChEBI" id="CHEBI:15378"/>
        <dbReference type="ChEBI" id="CHEBI:15783"/>
        <dbReference type="ChEBI" id="CHEBI:16567"/>
        <dbReference type="ChEBI" id="CHEBI:57540"/>
        <dbReference type="ChEBI" id="CHEBI:57945"/>
        <dbReference type="ChEBI" id="CHEBI:71579"/>
        <dbReference type="EC" id="1.7.1.17"/>
    </reaction>
    <physiologicalReaction direction="right-to-left" evidence="5">
        <dbReference type="Rhea" id="RHEA:55874"/>
    </physiologicalReaction>
</comment>
<feature type="binding site" evidence="6">
    <location>
        <position position="10"/>
    </location>
    <ligand>
        <name>FMN</name>
        <dbReference type="ChEBI" id="CHEBI:58210"/>
    </ligand>
</feature>
<comment type="similarity">
    <text evidence="6">Belongs to the azoreductase type 1 family.</text>
</comment>
<comment type="subunit">
    <text evidence="6">Homodimer.</text>
</comment>
<feature type="domain" description="Flavodoxin-like fold" evidence="7">
    <location>
        <begin position="3"/>
        <end position="189"/>
    </location>
</feature>
<dbReference type="Pfam" id="PF02525">
    <property type="entry name" value="Flavodoxin_2"/>
    <property type="match status" value="1"/>
</dbReference>
<keyword evidence="1 6" id="KW-0285">Flavoprotein</keyword>
<evidence type="ECO:0000313" key="9">
    <source>
        <dbReference type="Proteomes" id="UP000546584"/>
    </source>
</evidence>
<evidence type="ECO:0000313" key="8">
    <source>
        <dbReference type="EMBL" id="NWD45758.1"/>
    </source>
</evidence>
<dbReference type="GO" id="GO:0010181">
    <property type="term" value="F:FMN binding"/>
    <property type="evidence" value="ECO:0007669"/>
    <property type="project" value="UniProtKB-UniRule"/>
</dbReference>
<dbReference type="SUPFAM" id="SSF52218">
    <property type="entry name" value="Flavoproteins"/>
    <property type="match status" value="1"/>
</dbReference>
<comment type="catalytic activity">
    <reaction evidence="6">
        <text>2 a quinone + NADH + H(+) = 2 a 1,4-benzosemiquinone + NAD(+)</text>
        <dbReference type="Rhea" id="RHEA:65952"/>
        <dbReference type="ChEBI" id="CHEBI:15378"/>
        <dbReference type="ChEBI" id="CHEBI:57540"/>
        <dbReference type="ChEBI" id="CHEBI:57945"/>
        <dbReference type="ChEBI" id="CHEBI:132124"/>
        <dbReference type="ChEBI" id="CHEBI:134225"/>
    </reaction>
</comment>
<dbReference type="AlphaFoldDB" id="A0AAJ3LJU5"/>
<comment type="function">
    <text evidence="6">Quinone reductase that provides resistance to thiol-specific stress caused by electrophilic quinones.</text>
</comment>
<comment type="function">
    <text evidence="6">Also exhibits azoreductase activity. Catalyzes the reductive cleavage of the azo bond in aromatic azo compounds to the corresponding amines.</text>
</comment>